<evidence type="ECO:0008006" key="3">
    <source>
        <dbReference type="Google" id="ProtNLM"/>
    </source>
</evidence>
<dbReference type="STRING" id="431595.K3X726"/>
<dbReference type="EnsemblProtists" id="PYU1_T013025">
    <property type="protein sequence ID" value="PYU1_T013025"/>
    <property type="gene ID" value="PYU1_G012998"/>
</dbReference>
<dbReference type="PANTHER" id="PTHR47533:SF4">
    <property type="entry name" value="AB HYDROLASE-1 DOMAIN-CONTAINING PROTEIN"/>
    <property type="match status" value="1"/>
</dbReference>
<reference evidence="2" key="1">
    <citation type="journal article" date="2010" name="Genome Biol.">
        <title>Genome sequence of the necrotrophic plant pathogen Pythium ultimum reveals original pathogenicity mechanisms and effector repertoire.</title>
        <authorList>
            <person name="Levesque C.A."/>
            <person name="Brouwer H."/>
            <person name="Cano L."/>
            <person name="Hamilton J.P."/>
            <person name="Holt C."/>
            <person name="Huitema E."/>
            <person name="Raffaele S."/>
            <person name="Robideau G.P."/>
            <person name="Thines M."/>
            <person name="Win J."/>
            <person name="Zerillo M.M."/>
            <person name="Beakes G.W."/>
            <person name="Boore J.L."/>
            <person name="Busam D."/>
            <person name="Dumas B."/>
            <person name="Ferriera S."/>
            <person name="Fuerstenberg S.I."/>
            <person name="Gachon C.M."/>
            <person name="Gaulin E."/>
            <person name="Govers F."/>
            <person name="Grenville-Briggs L."/>
            <person name="Horner N."/>
            <person name="Hostetler J."/>
            <person name="Jiang R.H."/>
            <person name="Johnson J."/>
            <person name="Krajaejun T."/>
            <person name="Lin H."/>
            <person name="Meijer H.J."/>
            <person name="Moore B."/>
            <person name="Morris P."/>
            <person name="Phuntmart V."/>
            <person name="Puiu D."/>
            <person name="Shetty J."/>
            <person name="Stajich J.E."/>
            <person name="Tripathy S."/>
            <person name="Wawra S."/>
            <person name="van West P."/>
            <person name="Whitty B.R."/>
            <person name="Coutinho P.M."/>
            <person name="Henrissat B."/>
            <person name="Martin F."/>
            <person name="Thomas P.D."/>
            <person name="Tyler B.M."/>
            <person name="De Vries R.P."/>
            <person name="Kamoun S."/>
            <person name="Yandell M."/>
            <person name="Tisserat N."/>
            <person name="Buell C.R."/>
        </authorList>
    </citation>
    <scope>NUCLEOTIDE SEQUENCE</scope>
    <source>
        <strain evidence="2">DAOM:BR144</strain>
    </source>
</reference>
<dbReference type="OMA" id="FMEEEIP"/>
<dbReference type="InterPro" id="IPR010463">
    <property type="entry name" value="DUF1057"/>
</dbReference>
<dbReference type="HOGENOM" id="CLU_065277_0_0_1"/>
<dbReference type="ESTHER" id="pytul-k3x726">
    <property type="family name" value="Duf_1057"/>
</dbReference>
<dbReference type="AlphaFoldDB" id="K3X726"/>
<dbReference type="InterPro" id="IPR029058">
    <property type="entry name" value="AB_hydrolase_fold"/>
</dbReference>
<dbReference type="Gene3D" id="3.40.50.1820">
    <property type="entry name" value="alpha/beta hydrolase"/>
    <property type="match status" value="1"/>
</dbReference>
<protein>
    <recommendedName>
        <fullName evidence="3">AB hydrolase-1 domain-containing protein</fullName>
    </recommendedName>
</protein>
<evidence type="ECO:0000313" key="2">
    <source>
        <dbReference type="Proteomes" id="UP000019132"/>
    </source>
</evidence>
<dbReference type="PRINTS" id="PR00111">
    <property type="entry name" value="ABHYDROLASE"/>
</dbReference>
<dbReference type="VEuPathDB" id="FungiDB:PYU1_G012998"/>
<evidence type="ECO:0000313" key="1">
    <source>
        <dbReference type="EnsemblProtists" id="PYU1_T013025"/>
    </source>
</evidence>
<dbReference type="InterPro" id="IPR000073">
    <property type="entry name" value="AB_hydrolase_1"/>
</dbReference>
<reference evidence="2" key="2">
    <citation type="submission" date="2010-04" db="EMBL/GenBank/DDBJ databases">
        <authorList>
            <person name="Buell R."/>
            <person name="Hamilton J."/>
            <person name="Hostetler J."/>
        </authorList>
    </citation>
    <scope>NUCLEOTIDE SEQUENCE [LARGE SCALE GENOMIC DNA]</scope>
    <source>
        <strain evidence="2">DAOM:BR144</strain>
    </source>
</reference>
<keyword evidence="2" id="KW-1185">Reference proteome</keyword>
<dbReference type="EMBL" id="GL376570">
    <property type="status" value="NOT_ANNOTATED_CDS"/>
    <property type="molecule type" value="Genomic_DNA"/>
</dbReference>
<name>K3X726_GLOUD</name>
<organism evidence="1 2">
    <name type="scientific">Globisporangium ultimum (strain ATCC 200006 / CBS 805.95 / DAOM BR144)</name>
    <name type="common">Pythium ultimum</name>
    <dbReference type="NCBI Taxonomy" id="431595"/>
    <lineage>
        <taxon>Eukaryota</taxon>
        <taxon>Sar</taxon>
        <taxon>Stramenopiles</taxon>
        <taxon>Oomycota</taxon>
        <taxon>Peronosporomycetes</taxon>
        <taxon>Pythiales</taxon>
        <taxon>Pythiaceae</taxon>
        <taxon>Globisporangium</taxon>
    </lineage>
</organism>
<accession>K3X726</accession>
<proteinExistence type="predicted"/>
<dbReference type="Pfam" id="PF06342">
    <property type="entry name" value="DUF1057"/>
    <property type="match status" value="1"/>
</dbReference>
<reference evidence="1" key="3">
    <citation type="submission" date="2015-02" db="UniProtKB">
        <authorList>
            <consortium name="EnsemblProtists"/>
        </authorList>
    </citation>
    <scope>IDENTIFICATION</scope>
    <source>
        <strain evidence="1">DAOM BR144</strain>
    </source>
</reference>
<dbReference type="SUPFAM" id="SSF53474">
    <property type="entry name" value="alpha/beta-Hydrolases"/>
    <property type="match status" value="1"/>
</dbReference>
<dbReference type="Proteomes" id="UP000019132">
    <property type="component" value="Unassembled WGS sequence"/>
</dbReference>
<dbReference type="InParanoid" id="K3X726"/>
<dbReference type="eggNOG" id="ENOG502SAAS">
    <property type="taxonomic scope" value="Eukaryota"/>
</dbReference>
<sequence length="306" mass="33371">MDAPAASSDTRQKRRFQLPEPRSLVLEGKCVLEYVDITPQSSPPSGAPPRPTIVLLHGAPGTYKDFRQMIAVMQPHARVVGLNLPGFGRSRSLNRDDAYASVTPSGTAALVYEALTQILGKDKDVFLLGHSLGGHAAINVASLAAQDGTLNVRGVVLLASAGHRPHRGLWTKTSAAIANAVRAPLPVIPSAGRAFARFVFNNYVDGFPKNQSTSYYVSTVIRNHYTDFNLIKTQLQQFKQRQVPAFVAWAKDDAMIEDAIFQELSLACHDGPRLEFETGGHNIQRVHAKVVATAIVPWMQEILSNQ</sequence>
<dbReference type="PANTHER" id="PTHR47533">
    <property type="entry name" value="PROTEIN CBG21859"/>
    <property type="match status" value="1"/>
</dbReference>